<dbReference type="Proteomes" id="UP001199469">
    <property type="component" value="Unassembled WGS sequence"/>
</dbReference>
<gene>
    <name evidence="1" type="ORF">LQ327_10400</name>
</gene>
<dbReference type="SFLD" id="SFLDS00003">
    <property type="entry name" value="Haloacid_Dehalogenase"/>
    <property type="match status" value="1"/>
</dbReference>
<dbReference type="InterPro" id="IPR023214">
    <property type="entry name" value="HAD_sf"/>
</dbReference>
<keyword evidence="1" id="KW-0378">Hydrolase</keyword>
<organism evidence="1 2">
    <name type="scientific">Actinomycetospora endophytica</name>
    <dbReference type="NCBI Taxonomy" id="2291215"/>
    <lineage>
        <taxon>Bacteria</taxon>
        <taxon>Bacillati</taxon>
        <taxon>Actinomycetota</taxon>
        <taxon>Actinomycetes</taxon>
        <taxon>Pseudonocardiales</taxon>
        <taxon>Pseudonocardiaceae</taxon>
        <taxon>Actinomycetospora</taxon>
    </lineage>
</organism>
<comment type="caution">
    <text evidence="1">The sequence shown here is derived from an EMBL/GenBank/DDBJ whole genome shotgun (WGS) entry which is preliminary data.</text>
</comment>
<dbReference type="Pfam" id="PF00702">
    <property type="entry name" value="Hydrolase"/>
    <property type="match status" value="1"/>
</dbReference>
<dbReference type="SUPFAM" id="SSF56784">
    <property type="entry name" value="HAD-like"/>
    <property type="match status" value="1"/>
</dbReference>
<dbReference type="EMBL" id="JAJNDB010000001">
    <property type="protein sequence ID" value="MCD2193786.1"/>
    <property type="molecule type" value="Genomic_DNA"/>
</dbReference>
<reference evidence="1 2" key="1">
    <citation type="submission" date="2021-11" db="EMBL/GenBank/DDBJ databases">
        <title>Draft genome sequence of Actinomycetospora sp. SF1 isolated from the rhizosphere soil.</title>
        <authorList>
            <person name="Duangmal K."/>
            <person name="Chantavorakit T."/>
        </authorList>
    </citation>
    <scope>NUCLEOTIDE SEQUENCE [LARGE SCALE GENOMIC DNA]</scope>
    <source>
        <strain evidence="1 2">TBRC 5722</strain>
    </source>
</reference>
<dbReference type="GO" id="GO:0016787">
    <property type="term" value="F:hydrolase activity"/>
    <property type="evidence" value="ECO:0007669"/>
    <property type="project" value="UniProtKB-KW"/>
</dbReference>
<evidence type="ECO:0000313" key="2">
    <source>
        <dbReference type="Proteomes" id="UP001199469"/>
    </source>
</evidence>
<dbReference type="PANTHER" id="PTHR46649">
    <property type="match status" value="1"/>
</dbReference>
<proteinExistence type="predicted"/>
<accession>A0ABS8P6A3</accession>
<dbReference type="InterPro" id="IPR006439">
    <property type="entry name" value="HAD-SF_hydro_IA"/>
</dbReference>
<dbReference type="SFLD" id="SFLDG01129">
    <property type="entry name" value="C1.5:_HAD__Beta-PGM__Phosphata"/>
    <property type="match status" value="1"/>
</dbReference>
<dbReference type="NCBIfam" id="TIGR01549">
    <property type="entry name" value="HAD-SF-IA-v1"/>
    <property type="match status" value="1"/>
</dbReference>
<dbReference type="InterPro" id="IPR036412">
    <property type="entry name" value="HAD-like_sf"/>
</dbReference>
<protein>
    <submittedName>
        <fullName evidence="1">HAD family hydrolase</fullName>
    </submittedName>
</protein>
<evidence type="ECO:0000313" key="1">
    <source>
        <dbReference type="EMBL" id="MCD2193786.1"/>
    </source>
</evidence>
<sequence length="244" mass="25934">MRALFDLTTAYEPSDDERRAPVPAVGAVLFDFSNTLFRMIDVRTWLTRVAAATGQGFDVDTVLAEVATAAARPDVVAAQQGRDLSDAAHREAMRAWFSHVPALAGVEDAAVDVLRAPDSWMPYPDTAEVLTELAARGVPVGVVSDIGWDIRVHAQHAGVADLVGSWTLSCELGVEKPDPAMFRAACASLDVDPRATLMVGDNPARDGGAVLLGCRSFLLPAEHRLGERGLRAVLDLVGAPVAAR</sequence>
<name>A0ABS8P6A3_9PSEU</name>
<dbReference type="RefSeq" id="WP_230732614.1">
    <property type="nucleotide sequence ID" value="NZ_JAJNDB010000001.1"/>
</dbReference>
<dbReference type="PANTHER" id="PTHR46649:SF4">
    <property type="entry name" value="HALOACID DEHALOGENASE-LIKE HYDROLASE (HAD) SUPERFAMILY PROTEIN"/>
    <property type="match status" value="1"/>
</dbReference>
<dbReference type="Gene3D" id="3.40.50.1000">
    <property type="entry name" value="HAD superfamily/HAD-like"/>
    <property type="match status" value="1"/>
</dbReference>
<keyword evidence="2" id="KW-1185">Reference proteome</keyword>
<dbReference type="NCBIfam" id="TIGR01509">
    <property type="entry name" value="HAD-SF-IA-v3"/>
    <property type="match status" value="1"/>
</dbReference>